<reference evidence="2" key="1">
    <citation type="submission" date="2018-09" db="EMBL/GenBank/DDBJ databases">
        <authorList>
            <person name="Livingstone P.G."/>
            <person name="Whitworth D.E."/>
        </authorList>
    </citation>
    <scope>NUCLEOTIDE SEQUENCE [LARGE SCALE GENOMIC DNA]</scope>
    <source>
        <strain evidence="2">CA040B</strain>
    </source>
</reference>
<dbReference type="InterPro" id="IPR030916">
    <property type="entry name" value="ELWxxDGT_rpt"/>
</dbReference>
<sequence>MRVKAWCALFGVGLMGCGGVEPELLEGAPEDATVHAQACAPGTATKVKDVLPPGTDLPPWRPSPSGLTNVQGTLYFAVNLFPNHSLLWKSDGTTAGTVPVKDFPAYGISGYRDLGGLIAVGHQLFFSVNDPTVGRELWVSDGTDAGTRLVADLTPGTASTSLSGLASVGGTLSFFRRDPATNGLLLWKSDGTAAGTVQVLALEPQASLASSVVLSSGLRVFILQDAVFGGTRVWRSDGTAAGTYAFTSLDAGEPQVRDMRSQGAFAVFALAEGGNTELWKTDGTAAGTARLETFGHDARLLGVLGSHVYVSYPTTDDRLKLARVSLAGGGKATVTTLANPFAGQEGAQPYVQDAKTAGNKLYLSVAIGSPGPAPRRVDLWGTDGTAAGTARLSEGLSTSDERASTLFDSGSGTLIFGSAGDSAGEEPWVTNGTAAGTARIADIQSMGGSNPNSFLRIGTRIFFVANGGPPGNALWSMPANVTCPALSAEAR</sequence>
<name>A0A3A8NUC6_9BACT</name>
<evidence type="ECO:0008006" key="3">
    <source>
        <dbReference type="Google" id="ProtNLM"/>
    </source>
</evidence>
<dbReference type="OrthoDB" id="5242130at2"/>
<dbReference type="RefSeq" id="WP_120623923.1">
    <property type="nucleotide sequence ID" value="NZ_RAWG01000015.1"/>
</dbReference>
<comment type="caution">
    <text evidence="1">The sequence shown here is derived from an EMBL/GenBank/DDBJ whole genome shotgun (WGS) entry which is preliminary data.</text>
</comment>
<evidence type="ECO:0000313" key="1">
    <source>
        <dbReference type="EMBL" id="RKH47059.1"/>
    </source>
</evidence>
<keyword evidence="2" id="KW-1185">Reference proteome</keyword>
<dbReference type="NCBIfam" id="TIGR04534">
    <property type="entry name" value="ELWxxDGT_rpt"/>
    <property type="match status" value="1"/>
</dbReference>
<protein>
    <recommendedName>
        <fullName evidence="3">Hyalin</fullName>
    </recommendedName>
</protein>
<dbReference type="Proteomes" id="UP000273405">
    <property type="component" value="Unassembled WGS sequence"/>
</dbReference>
<gene>
    <name evidence="1" type="ORF">D7X12_03925</name>
</gene>
<dbReference type="AlphaFoldDB" id="A0A3A8NUC6"/>
<evidence type="ECO:0000313" key="2">
    <source>
        <dbReference type="Proteomes" id="UP000273405"/>
    </source>
</evidence>
<dbReference type="PROSITE" id="PS51257">
    <property type="entry name" value="PROKAR_LIPOPROTEIN"/>
    <property type="match status" value="1"/>
</dbReference>
<accession>A0A3A8NUC6</accession>
<proteinExistence type="predicted"/>
<organism evidence="1 2">
    <name type="scientific">Corallococcus sicarius</name>
    <dbReference type="NCBI Taxonomy" id="2316726"/>
    <lineage>
        <taxon>Bacteria</taxon>
        <taxon>Pseudomonadati</taxon>
        <taxon>Myxococcota</taxon>
        <taxon>Myxococcia</taxon>
        <taxon>Myxococcales</taxon>
        <taxon>Cystobacterineae</taxon>
        <taxon>Myxococcaceae</taxon>
        <taxon>Corallococcus</taxon>
    </lineage>
</organism>
<dbReference type="EMBL" id="RAWG01000015">
    <property type="protein sequence ID" value="RKH47059.1"/>
    <property type="molecule type" value="Genomic_DNA"/>
</dbReference>